<comment type="caution">
    <text evidence="1">The sequence shown here is derived from an EMBL/GenBank/DDBJ whole genome shotgun (WGS) entry which is preliminary data.</text>
</comment>
<organism evidence="1">
    <name type="scientific">marine sediment metagenome</name>
    <dbReference type="NCBI Taxonomy" id="412755"/>
    <lineage>
        <taxon>unclassified sequences</taxon>
        <taxon>metagenomes</taxon>
        <taxon>ecological metagenomes</taxon>
    </lineage>
</organism>
<dbReference type="AlphaFoldDB" id="A0A0F9TSM6"/>
<gene>
    <name evidence="1" type="ORF">LCGC14_0311320</name>
</gene>
<evidence type="ECO:0000313" key="1">
    <source>
        <dbReference type="EMBL" id="KKN82319.1"/>
    </source>
</evidence>
<accession>A0A0F9TSM6</accession>
<protein>
    <submittedName>
        <fullName evidence="1">Uncharacterized protein</fullName>
    </submittedName>
</protein>
<sequence>MSADTLTNMLKLMCIPTSMYDGVVRTSDGYYTAHIKGDVGYNAFLGKPGPRHGGPGRKWMLDTWNGLSLDEKRAVVYLSAHPGDGSPIRLKDDFGVPVEDARSLSGALPG</sequence>
<reference evidence="1" key="1">
    <citation type="journal article" date="2015" name="Nature">
        <title>Complex archaea that bridge the gap between prokaryotes and eukaryotes.</title>
        <authorList>
            <person name="Spang A."/>
            <person name="Saw J.H."/>
            <person name="Jorgensen S.L."/>
            <person name="Zaremba-Niedzwiedzka K."/>
            <person name="Martijn J."/>
            <person name="Lind A.E."/>
            <person name="van Eijk R."/>
            <person name="Schleper C."/>
            <person name="Guy L."/>
            <person name="Ettema T.J."/>
        </authorList>
    </citation>
    <scope>NUCLEOTIDE SEQUENCE</scope>
</reference>
<proteinExistence type="predicted"/>
<name>A0A0F9TSM6_9ZZZZ</name>
<dbReference type="EMBL" id="LAZR01000203">
    <property type="protein sequence ID" value="KKN82319.1"/>
    <property type="molecule type" value="Genomic_DNA"/>
</dbReference>